<feature type="compositionally biased region" description="Low complexity" evidence="3">
    <location>
        <begin position="21"/>
        <end position="31"/>
    </location>
</feature>
<accession>A0ABY3SJI0</accession>
<dbReference type="PANTHER" id="PTHR47199">
    <property type="entry name" value="PHOTOSYSTEM II STABILITY/ASSEMBLY FACTOR HCF136, CHLOROPLASTIC"/>
    <property type="match status" value="1"/>
</dbReference>
<dbReference type="Gene3D" id="2.130.10.10">
    <property type="entry name" value="YVTN repeat-like/Quinoprotein amine dehydrogenase"/>
    <property type="match status" value="2"/>
</dbReference>
<dbReference type="PROSITE" id="PS51257">
    <property type="entry name" value="PROKAR_LIPOPROTEIN"/>
    <property type="match status" value="1"/>
</dbReference>
<evidence type="ECO:0000259" key="5">
    <source>
        <dbReference type="Pfam" id="PF14870"/>
    </source>
</evidence>
<feature type="compositionally biased region" description="Low complexity" evidence="3">
    <location>
        <begin position="38"/>
        <end position="54"/>
    </location>
</feature>
<evidence type="ECO:0000313" key="7">
    <source>
        <dbReference type="Proteomes" id="UP001649230"/>
    </source>
</evidence>
<dbReference type="RefSeq" id="WP_235120668.1">
    <property type="nucleotide sequence ID" value="NZ_CP090978.1"/>
</dbReference>
<name>A0ABY3SJI0_9BACL</name>
<evidence type="ECO:0000256" key="1">
    <source>
        <dbReference type="ARBA" id="ARBA00022531"/>
    </source>
</evidence>
<gene>
    <name evidence="6" type="ORF">L0M14_02950</name>
</gene>
<dbReference type="PANTHER" id="PTHR47199:SF2">
    <property type="entry name" value="PHOTOSYSTEM II STABILITY_ASSEMBLY FACTOR HCF136, CHLOROPLASTIC"/>
    <property type="match status" value="1"/>
</dbReference>
<dbReference type="Pfam" id="PF14870">
    <property type="entry name" value="PSII_BNR"/>
    <property type="match status" value="1"/>
</dbReference>
<keyword evidence="7" id="KW-1185">Reference proteome</keyword>
<sequence length="405" mass="42884">MLRKSWITVTMLTILLAGCQQSTGSSGGVSTPQDTKTPEPTTAASTPTPSVKPAESPAATQAAQEPSQGQKQEATGKVTALRLADAQHGWSGGENWVARTDDGGVHWQVQWKSPGEVKQIFALNDQEAWVTLAETGALFSTTDGGKHWKEAGAVPNQGFLHFVSKKEAYSANAKSVDGGMRWSQLPVPDSIVGDAYFHDKDNGWAVQQKGQNVLVMRTQNGGSTWKQVMSKETVEPVNGAVIRSAGKDDAWIELIGGTGMTQTSYSLFHTEDGGKSWKTVLAQSSAGGGPAPGFPLNYTDGPVNGGSKPGTLYVASPSVAFMAGECPACDEDKQNTIGWTKDGGKTWTIGKSAFGGNTGLLLAMADAKQGWLISTDNGKPSVMYTTNDGGVNWKQVHTFPFDVKK</sequence>
<proteinExistence type="predicted"/>
<reference evidence="6 7" key="1">
    <citation type="journal article" date="2024" name="Int. J. Syst. Evol. Microbiol.">
        <title>Paenibacillus hexagrammi sp. nov., a novel bacterium isolated from the gut content of Hexagrammos agrammus.</title>
        <authorList>
            <person name="Jung H.K."/>
            <person name="Kim D.G."/>
            <person name="Zin H."/>
            <person name="Park J."/>
            <person name="Jung H."/>
            <person name="Kim Y.O."/>
            <person name="Kong H.J."/>
            <person name="Kim J.W."/>
            <person name="Kim Y.S."/>
        </authorList>
    </citation>
    <scope>NUCLEOTIDE SEQUENCE [LARGE SCALE GENOMIC DNA]</scope>
    <source>
        <strain evidence="6 7">YPD9-1</strain>
    </source>
</reference>
<dbReference type="SUPFAM" id="SSF110296">
    <property type="entry name" value="Oligoxyloglucan reducing end-specific cellobiohydrolase"/>
    <property type="match status" value="1"/>
</dbReference>
<keyword evidence="2" id="KW-0604">Photosystem II</keyword>
<evidence type="ECO:0000256" key="2">
    <source>
        <dbReference type="ARBA" id="ARBA00023276"/>
    </source>
</evidence>
<dbReference type="Proteomes" id="UP001649230">
    <property type="component" value="Chromosome"/>
</dbReference>
<keyword evidence="1" id="KW-0602">Photosynthesis</keyword>
<feature type="signal peptide" evidence="4">
    <location>
        <begin position="1"/>
        <end position="22"/>
    </location>
</feature>
<dbReference type="InterPro" id="IPR036278">
    <property type="entry name" value="Sialidase_sf"/>
</dbReference>
<feature type="compositionally biased region" description="Polar residues" evidence="3">
    <location>
        <begin position="58"/>
        <end position="73"/>
    </location>
</feature>
<feature type="region of interest" description="Disordered" evidence="3">
    <location>
        <begin position="21"/>
        <end position="77"/>
    </location>
</feature>
<dbReference type="InterPro" id="IPR015943">
    <property type="entry name" value="WD40/YVTN_repeat-like_dom_sf"/>
</dbReference>
<feature type="domain" description="Photosynthesis system II assembly factor Ycf48/Hcf136-like" evidence="5">
    <location>
        <begin position="181"/>
        <end position="290"/>
    </location>
</feature>
<organism evidence="6 7">
    <name type="scientific">Paenibacillus hexagrammi</name>
    <dbReference type="NCBI Taxonomy" id="2908839"/>
    <lineage>
        <taxon>Bacteria</taxon>
        <taxon>Bacillati</taxon>
        <taxon>Bacillota</taxon>
        <taxon>Bacilli</taxon>
        <taxon>Bacillales</taxon>
        <taxon>Paenibacillaceae</taxon>
        <taxon>Paenibacillus</taxon>
    </lineage>
</organism>
<evidence type="ECO:0000256" key="4">
    <source>
        <dbReference type="SAM" id="SignalP"/>
    </source>
</evidence>
<dbReference type="EMBL" id="CP090978">
    <property type="protein sequence ID" value="UJF34207.1"/>
    <property type="molecule type" value="Genomic_DNA"/>
</dbReference>
<protein>
    <submittedName>
        <fullName evidence="6">YCF48-related protein</fullName>
    </submittedName>
</protein>
<evidence type="ECO:0000256" key="3">
    <source>
        <dbReference type="SAM" id="MobiDB-lite"/>
    </source>
</evidence>
<feature type="chain" id="PRO_5046642846" evidence="4">
    <location>
        <begin position="23"/>
        <end position="405"/>
    </location>
</feature>
<dbReference type="SUPFAM" id="SSF50939">
    <property type="entry name" value="Sialidases"/>
    <property type="match status" value="1"/>
</dbReference>
<keyword evidence="4" id="KW-0732">Signal</keyword>
<evidence type="ECO:0000313" key="6">
    <source>
        <dbReference type="EMBL" id="UJF34207.1"/>
    </source>
</evidence>
<dbReference type="InterPro" id="IPR028203">
    <property type="entry name" value="PSII_CF48-like_dom"/>
</dbReference>
<dbReference type="CDD" id="cd15482">
    <property type="entry name" value="Sialidase_non-viral"/>
    <property type="match status" value="1"/>
</dbReference>